<evidence type="ECO:0000313" key="2">
    <source>
        <dbReference type="Proteomes" id="UP000008718"/>
    </source>
</evidence>
<dbReference type="Pfam" id="PF14054">
    <property type="entry name" value="DUF4249"/>
    <property type="match status" value="1"/>
</dbReference>
<protein>
    <recommendedName>
        <fullName evidence="3">DUF4249 domain-containing protein</fullName>
    </recommendedName>
</protein>
<sequence>MRIFKKTVLVMLVISSLSSCEKIIDLNLDNANGGIVIVGNVFDRAGATEVKISRTVDFTEPNAFPPVRSAKVKIEDNIGRSVTLTETKPGSYTTSSIRGVPGIAYTLTVEIDGQTYTATSKMPSPVTIDAIFIKKRDFSNEKEISLNFKDPEDTDNYYRIIEYINNTLKPGINIGNDKLYQGEMINYSLGSSALDDNTPLKTGDKVRVQLQSIDKDVFEYFRTSRGNDGRSASPANPVSNISNGALGYFSACSVREAMITIP</sequence>
<dbReference type="PROSITE" id="PS51257">
    <property type="entry name" value="PROKAR_LIPOPROTEIN"/>
    <property type="match status" value="1"/>
</dbReference>
<name>E4T806_PALPW</name>
<dbReference type="STRING" id="694427.Palpr_2720"/>
<dbReference type="KEGG" id="ppn:Palpr_2720"/>
<reference key="1">
    <citation type="submission" date="2010-11" db="EMBL/GenBank/DDBJ databases">
        <title>The complete genome of Paludibacter propionicigenes DSM 17365.</title>
        <authorList>
            <consortium name="US DOE Joint Genome Institute (JGI-PGF)"/>
            <person name="Lucas S."/>
            <person name="Copeland A."/>
            <person name="Lapidus A."/>
            <person name="Bruce D."/>
            <person name="Goodwin L."/>
            <person name="Pitluck S."/>
            <person name="Kyrpides N."/>
            <person name="Mavromatis K."/>
            <person name="Ivanova N."/>
            <person name="Munk A.C."/>
            <person name="Brettin T."/>
            <person name="Detter J.C."/>
            <person name="Han C."/>
            <person name="Tapia R."/>
            <person name="Land M."/>
            <person name="Hauser L."/>
            <person name="Markowitz V."/>
            <person name="Cheng J.-F."/>
            <person name="Hugenholtz P."/>
            <person name="Woyke T."/>
            <person name="Wu D."/>
            <person name="Gronow S."/>
            <person name="Wellnitz S."/>
            <person name="Brambilla E."/>
            <person name="Klenk H.-P."/>
            <person name="Eisen J.A."/>
        </authorList>
    </citation>
    <scope>NUCLEOTIDE SEQUENCE</scope>
    <source>
        <strain>WB4</strain>
    </source>
</reference>
<dbReference type="AlphaFoldDB" id="E4T806"/>
<gene>
    <name evidence="1" type="ordered locus">Palpr_2720</name>
</gene>
<keyword evidence="2" id="KW-1185">Reference proteome</keyword>
<organism evidence="1 2">
    <name type="scientific">Paludibacter propionicigenes (strain DSM 17365 / JCM 13257 / WB4)</name>
    <dbReference type="NCBI Taxonomy" id="694427"/>
    <lineage>
        <taxon>Bacteria</taxon>
        <taxon>Pseudomonadati</taxon>
        <taxon>Bacteroidota</taxon>
        <taxon>Bacteroidia</taxon>
        <taxon>Bacteroidales</taxon>
        <taxon>Paludibacteraceae</taxon>
        <taxon>Paludibacter</taxon>
    </lineage>
</organism>
<dbReference type="eggNOG" id="ENOG502ZCA0">
    <property type="taxonomic scope" value="Bacteria"/>
</dbReference>
<dbReference type="EMBL" id="CP002345">
    <property type="protein sequence ID" value="ADQ80850.1"/>
    <property type="molecule type" value="Genomic_DNA"/>
</dbReference>
<proteinExistence type="predicted"/>
<reference evidence="1 2" key="2">
    <citation type="journal article" date="2011" name="Stand. Genomic Sci.">
        <title>Complete genome sequence of Paludibacter propionicigenes type strain (WB4).</title>
        <authorList>
            <person name="Gronow S."/>
            <person name="Munk C."/>
            <person name="Lapidus A."/>
            <person name="Nolan M."/>
            <person name="Lucas S."/>
            <person name="Hammon N."/>
            <person name="Deshpande S."/>
            <person name="Cheng J.F."/>
            <person name="Tapia R."/>
            <person name="Han C."/>
            <person name="Goodwin L."/>
            <person name="Pitluck S."/>
            <person name="Liolios K."/>
            <person name="Ivanova N."/>
            <person name="Mavromatis K."/>
            <person name="Mikhailova N."/>
            <person name="Pati A."/>
            <person name="Chen A."/>
            <person name="Palaniappan K."/>
            <person name="Land M."/>
            <person name="Hauser L."/>
            <person name="Chang Y.J."/>
            <person name="Jeffries C.D."/>
            <person name="Brambilla E."/>
            <person name="Rohde M."/>
            <person name="Goker M."/>
            <person name="Detter J.C."/>
            <person name="Woyke T."/>
            <person name="Bristow J."/>
            <person name="Eisen J.A."/>
            <person name="Markowitz V."/>
            <person name="Hugenholtz P."/>
            <person name="Kyrpides N.C."/>
            <person name="Klenk H.P."/>
        </authorList>
    </citation>
    <scope>NUCLEOTIDE SEQUENCE [LARGE SCALE GENOMIC DNA]</scope>
    <source>
        <strain evidence="2">DSM 17365 / JCM 13257 / WB4</strain>
    </source>
</reference>
<accession>E4T806</accession>
<dbReference type="RefSeq" id="WP_013446219.1">
    <property type="nucleotide sequence ID" value="NC_014734.1"/>
</dbReference>
<dbReference type="InterPro" id="IPR025345">
    <property type="entry name" value="DUF4249"/>
</dbReference>
<dbReference type="Proteomes" id="UP000008718">
    <property type="component" value="Chromosome"/>
</dbReference>
<dbReference type="HOGENOM" id="CLU_079066_1_0_10"/>
<evidence type="ECO:0000313" key="1">
    <source>
        <dbReference type="EMBL" id="ADQ80850.1"/>
    </source>
</evidence>
<evidence type="ECO:0008006" key="3">
    <source>
        <dbReference type="Google" id="ProtNLM"/>
    </source>
</evidence>